<keyword evidence="4" id="KW-0597">Phosphoprotein</keyword>
<keyword evidence="10" id="KW-1133">Transmembrane helix</keyword>
<evidence type="ECO:0000256" key="8">
    <source>
        <dbReference type="ARBA" id="ARBA00023136"/>
    </source>
</evidence>
<dbReference type="Pfam" id="PF02518">
    <property type="entry name" value="HATPase_c"/>
    <property type="match status" value="1"/>
</dbReference>
<dbReference type="Gene3D" id="3.30.565.10">
    <property type="entry name" value="Histidine kinase-like ATPase, C-terminal domain"/>
    <property type="match status" value="1"/>
</dbReference>
<evidence type="ECO:0000256" key="5">
    <source>
        <dbReference type="ARBA" id="ARBA00022679"/>
    </source>
</evidence>
<comment type="catalytic activity">
    <reaction evidence="1">
        <text>ATP + protein L-histidine = ADP + protein N-phospho-L-histidine.</text>
        <dbReference type="EC" id="2.7.13.3"/>
    </reaction>
</comment>
<evidence type="ECO:0000256" key="4">
    <source>
        <dbReference type="ARBA" id="ARBA00022553"/>
    </source>
</evidence>
<keyword evidence="10" id="KW-0812">Transmembrane</keyword>
<dbReference type="Gene3D" id="1.10.287.130">
    <property type="match status" value="1"/>
</dbReference>
<dbReference type="PROSITE" id="PS50109">
    <property type="entry name" value="HIS_KIN"/>
    <property type="match status" value="1"/>
</dbReference>
<evidence type="ECO:0000256" key="9">
    <source>
        <dbReference type="SAM" id="Coils"/>
    </source>
</evidence>
<keyword evidence="6 13" id="KW-0418">Kinase</keyword>
<dbReference type="CDD" id="cd00082">
    <property type="entry name" value="HisKA"/>
    <property type="match status" value="1"/>
</dbReference>
<dbReference type="InterPro" id="IPR003661">
    <property type="entry name" value="HisK_dim/P_dom"/>
</dbReference>
<dbReference type="EC" id="2.7.13.3" evidence="3"/>
<evidence type="ECO:0000259" key="12">
    <source>
        <dbReference type="PROSITE" id="PS50885"/>
    </source>
</evidence>
<keyword evidence="8 10" id="KW-0472">Membrane</keyword>
<dbReference type="SUPFAM" id="SSF47384">
    <property type="entry name" value="Homodimeric domain of signal transducing histidine kinase"/>
    <property type="match status" value="1"/>
</dbReference>
<dbReference type="CDD" id="cd00075">
    <property type="entry name" value="HATPase"/>
    <property type="match status" value="1"/>
</dbReference>
<feature type="domain" description="HAMP" evidence="12">
    <location>
        <begin position="150"/>
        <end position="202"/>
    </location>
</feature>
<dbReference type="PANTHER" id="PTHR43711">
    <property type="entry name" value="TWO-COMPONENT HISTIDINE KINASE"/>
    <property type="match status" value="1"/>
</dbReference>
<dbReference type="SUPFAM" id="SSF158472">
    <property type="entry name" value="HAMP domain-like"/>
    <property type="match status" value="1"/>
</dbReference>
<gene>
    <name evidence="13" type="ORF">EDC14_1002163</name>
</gene>
<evidence type="ECO:0000256" key="2">
    <source>
        <dbReference type="ARBA" id="ARBA00004370"/>
    </source>
</evidence>
<dbReference type="Gene3D" id="6.10.340.10">
    <property type="match status" value="1"/>
</dbReference>
<dbReference type="SMART" id="SM00387">
    <property type="entry name" value="HATPase_c"/>
    <property type="match status" value="1"/>
</dbReference>
<comment type="caution">
    <text evidence="13">The sequence shown here is derived from an EMBL/GenBank/DDBJ whole genome shotgun (WGS) entry which is preliminary data.</text>
</comment>
<dbReference type="Proteomes" id="UP000295008">
    <property type="component" value="Unassembled WGS sequence"/>
</dbReference>
<dbReference type="CDD" id="cd06225">
    <property type="entry name" value="HAMP"/>
    <property type="match status" value="1"/>
</dbReference>
<feature type="transmembrane region" description="Helical" evidence="10">
    <location>
        <begin position="124"/>
        <end position="145"/>
    </location>
</feature>
<dbReference type="SMART" id="SM00388">
    <property type="entry name" value="HisKA"/>
    <property type="match status" value="1"/>
</dbReference>
<dbReference type="InterPro" id="IPR003660">
    <property type="entry name" value="HAMP_dom"/>
</dbReference>
<keyword evidence="9" id="KW-0175">Coiled coil</keyword>
<evidence type="ECO:0000256" key="7">
    <source>
        <dbReference type="ARBA" id="ARBA00023012"/>
    </source>
</evidence>
<dbReference type="InterPro" id="IPR050736">
    <property type="entry name" value="Sensor_HK_Regulatory"/>
</dbReference>
<comment type="subcellular location">
    <subcellularLocation>
        <location evidence="2">Membrane</location>
    </subcellularLocation>
</comment>
<sequence length="452" mass="52955">MKTPREIRDWLAALRRWGDERRRERREMAAEFRRENAKFHQYLRDHARLHRQHHGGHPGHYPGAGPDPFWPHHHHQEELRQRRQMQARYHQFSRYHRRLRFIRPLILLLNLTIWYLIFRYLGVRIIAVGFAILISVGGIYELFFLRRLEKQVFNPIDQLKKGVEEIARGNYQVRIECDVLNDLTLLVASFNDMAEKLQESEKLKSEYEENRKTLIANISHDLKTPITSIQGYIEALLERGDLSEADRQKYLRIIEYNTAYMNRLIDDLFLFSKLDLDKLEFQFETIAVRDFMADLLGEFRLELEEKQVRLEYEDRLDCECAVWIDRKRIHQAIRNIIGNAVKYGPEQGLAIRAVLCRREDWVRLELRDNGPGIAEDKLPFIFDRFYRIDPERTKDAISTGLGLAIAKELVEAHGGSIAVASAPGAGSCFTIELPALETQGGDGNETDSDYRG</sequence>
<reference evidence="13 14" key="1">
    <citation type="submission" date="2019-03" db="EMBL/GenBank/DDBJ databases">
        <title>Genomic Encyclopedia of Type Strains, Phase IV (KMG-IV): sequencing the most valuable type-strain genomes for metagenomic binning, comparative biology and taxonomic classification.</title>
        <authorList>
            <person name="Goeker M."/>
        </authorList>
    </citation>
    <scope>NUCLEOTIDE SEQUENCE [LARGE SCALE GENOMIC DNA]</scope>
    <source>
        <strain evidence="13 14">LX-B</strain>
    </source>
</reference>
<dbReference type="PANTHER" id="PTHR43711:SF1">
    <property type="entry name" value="HISTIDINE KINASE 1"/>
    <property type="match status" value="1"/>
</dbReference>
<evidence type="ECO:0000256" key="10">
    <source>
        <dbReference type="SAM" id="Phobius"/>
    </source>
</evidence>
<dbReference type="EMBL" id="SLUN01000002">
    <property type="protein sequence ID" value="TCL76404.1"/>
    <property type="molecule type" value="Genomic_DNA"/>
</dbReference>
<evidence type="ECO:0000256" key="1">
    <source>
        <dbReference type="ARBA" id="ARBA00000085"/>
    </source>
</evidence>
<name>A0A4R1SAY8_HYDET</name>
<dbReference type="PROSITE" id="PS50885">
    <property type="entry name" value="HAMP"/>
    <property type="match status" value="1"/>
</dbReference>
<dbReference type="Pfam" id="PF00512">
    <property type="entry name" value="HisKA"/>
    <property type="match status" value="1"/>
</dbReference>
<evidence type="ECO:0000259" key="11">
    <source>
        <dbReference type="PROSITE" id="PS50109"/>
    </source>
</evidence>
<dbReference type="SUPFAM" id="SSF55874">
    <property type="entry name" value="ATPase domain of HSP90 chaperone/DNA topoisomerase II/histidine kinase"/>
    <property type="match status" value="1"/>
</dbReference>
<dbReference type="InterPro" id="IPR004358">
    <property type="entry name" value="Sig_transdc_His_kin-like_C"/>
</dbReference>
<dbReference type="InterPro" id="IPR005467">
    <property type="entry name" value="His_kinase_dom"/>
</dbReference>
<keyword evidence="14" id="KW-1185">Reference proteome</keyword>
<feature type="coiled-coil region" evidence="9">
    <location>
        <begin position="190"/>
        <end position="217"/>
    </location>
</feature>
<dbReference type="RefSeq" id="WP_243662773.1">
    <property type="nucleotide sequence ID" value="NZ_SLUN01000002.1"/>
</dbReference>
<dbReference type="Pfam" id="PF00672">
    <property type="entry name" value="HAMP"/>
    <property type="match status" value="1"/>
</dbReference>
<protein>
    <recommendedName>
        <fullName evidence="3">histidine kinase</fullName>
        <ecNumber evidence="3">2.7.13.3</ecNumber>
    </recommendedName>
</protein>
<proteinExistence type="predicted"/>
<feature type="transmembrane region" description="Helical" evidence="10">
    <location>
        <begin position="101"/>
        <end position="118"/>
    </location>
</feature>
<dbReference type="PRINTS" id="PR00344">
    <property type="entry name" value="BCTRLSENSOR"/>
</dbReference>
<evidence type="ECO:0000313" key="13">
    <source>
        <dbReference type="EMBL" id="TCL76404.1"/>
    </source>
</evidence>
<keyword evidence="5" id="KW-0808">Transferase</keyword>
<evidence type="ECO:0000256" key="3">
    <source>
        <dbReference type="ARBA" id="ARBA00012438"/>
    </source>
</evidence>
<dbReference type="SMART" id="SM00304">
    <property type="entry name" value="HAMP"/>
    <property type="match status" value="1"/>
</dbReference>
<dbReference type="InterPro" id="IPR036097">
    <property type="entry name" value="HisK_dim/P_sf"/>
</dbReference>
<dbReference type="AlphaFoldDB" id="A0A4R1SAY8"/>
<dbReference type="GO" id="GO:0000155">
    <property type="term" value="F:phosphorelay sensor kinase activity"/>
    <property type="evidence" value="ECO:0007669"/>
    <property type="project" value="InterPro"/>
</dbReference>
<accession>A0A4R1SAY8</accession>
<evidence type="ECO:0000256" key="6">
    <source>
        <dbReference type="ARBA" id="ARBA00022777"/>
    </source>
</evidence>
<dbReference type="InterPro" id="IPR036890">
    <property type="entry name" value="HATPase_C_sf"/>
</dbReference>
<evidence type="ECO:0000313" key="14">
    <source>
        <dbReference type="Proteomes" id="UP000295008"/>
    </source>
</evidence>
<dbReference type="FunFam" id="1.10.287.130:FF:000001">
    <property type="entry name" value="Two-component sensor histidine kinase"/>
    <property type="match status" value="1"/>
</dbReference>
<dbReference type="InterPro" id="IPR003594">
    <property type="entry name" value="HATPase_dom"/>
</dbReference>
<keyword evidence="7" id="KW-0902">Two-component regulatory system</keyword>
<organism evidence="13 14">
    <name type="scientific">Hydrogenispora ethanolica</name>
    <dbReference type="NCBI Taxonomy" id="1082276"/>
    <lineage>
        <taxon>Bacteria</taxon>
        <taxon>Bacillati</taxon>
        <taxon>Bacillota</taxon>
        <taxon>Hydrogenispora</taxon>
    </lineage>
</organism>
<dbReference type="GO" id="GO:0016020">
    <property type="term" value="C:membrane"/>
    <property type="evidence" value="ECO:0007669"/>
    <property type="project" value="UniProtKB-SubCell"/>
</dbReference>
<dbReference type="FunFam" id="3.30.565.10:FF:000006">
    <property type="entry name" value="Sensor histidine kinase WalK"/>
    <property type="match status" value="1"/>
</dbReference>
<feature type="domain" description="Histidine kinase" evidence="11">
    <location>
        <begin position="217"/>
        <end position="437"/>
    </location>
</feature>